<accession>A0A7W7ZLH6</accession>
<evidence type="ECO:0000313" key="2">
    <source>
        <dbReference type="Proteomes" id="UP000584867"/>
    </source>
</evidence>
<dbReference type="PANTHER" id="PTHR31694">
    <property type="entry name" value="DESICCATION-LIKE PROTEIN"/>
    <property type="match status" value="1"/>
</dbReference>
<reference evidence="1 2" key="1">
    <citation type="submission" date="2020-08" db="EMBL/GenBank/DDBJ databases">
        <title>Genomic Encyclopedia of Type Strains, Phase IV (KMG-V): Genome sequencing to study the core and pangenomes of soil and plant-associated prokaryotes.</title>
        <authorList>
            <person name="Whitman W."/>
        </authorList>
    </citation>
    <scope>NUCLEOTIDE SEQUENCE [LARGE SCALE GENOMIC DNA]</scope>
    <source>
        <strain evidence="1 2">X5P3</strain>
    </source>
</reference>
<dbReference type="InterPro" id="IPR006311">
    <property type="entry name" value="TAT_signal"/>
</dbReference>
<gene>
    <name evidence="1" type="ORF">HDF15_000442</name>
</gene>
<evidence type="ECO:0008006" key="3">
    <source>
        <dbReference type="Google" id="ProtNLM"/>
    </source>
</evidence>
<comment type="caution">
    <text evidence="1">The sequence shown here is derived from an EMBL/GenBank/DDBJ whole genome shotgun (WGS) entry which is preliminary data.</text>
</comment>
<organism evidence="1 2">
    <name type="scientific">Granulicella mallensis</name>
    <dbReference type="NCBI Taxonomy" id="940614"/>
    <lineage>
        <taxon>Bacteria</taxon>
        <taxon>Pseudomonadati</taxon>
        <taxon>Acidobacteriota</taxon>
        <taxon>Terriglobia</taxon>
        <taxon>Terriglobales</taxon>
        <taxon>Acidobacteriaceae</taxon>
        <taxon>Granulicella</taxon>
    </lineage>
</organism>
<sequence>MANQETQLLDEIIVTSRRKMLSLGAASLAGLVLSASAPEAKAATAAYSDTDILNFALNLEYLEANFYYLAAFGTTIDKANAASMAAGAPLIMLSGTVGTPGTVSGGSLVPFTTIPVASYAIETAVEEGKHVQLLLSALTTSAVAQPAINLGTSFQTLATAAKIPGGSAFSPYASDATFLIGAYVFEDVGVTAYHGAASLLTSSKNLTTAAGILAVEAYHAGLVRTTINYLDPAGTSIAGYTNLISTLRASLSQAGLLGVAPTASQYDNNPDDYGLATFQVALGGGGNVTATRITDADPTDVVAFARNTTQVLNIVTGGGAVNGTTVVSPAKGVFFPAGMNAGPNGFK</sequence>
<name>A0A7W7ZLH6_9BACT</name>
<dbReference type="RefSeq" id="WP_184252624.1">
    <property type="nucleotide sequence ID" value="NZ_JACHIO010000002.1"/>
</dbReference>
<dbReference type="InterPro" id="IPR052965">
    <property type="entry name" value="Pigment-catalase-like"/>
</dbReference>
<protein>
    <recommendedName>
        <fullName evidence="3">Ferritin-like domain-containing protein</fullName>
    </recommendedName>
</protein>
<evidence type="ECO:0000313" key="1">
    <source>
        <dbReference type="EMBL" id="MBB5062115.1"/>
    </source>
</evidence>
<dbReference type="AlphaFoldDB" id="A0A7W7ZLH6"/>
<dbReference type="EMBL" id="JACHIO010000002">
    <property type="protein sequence ID" value="MBB5062115.1"/>
    <property type="molecule type" value="Genomic_DNA"/>
</dbReference>
<dbReference type="Pfam" id="PF13668">
    <property type="entry name" value="Ferritin_2"/>
    <property type="match status" value="1"/>
</dbReference>
<proteinExistence type="predicted"/>
<dbReference type="Proteomes" id="UP000584867">
    <property type="component" value="Unassembled WGS sequence"/>
</dbReference>
<dbReference type="PANTHER" id="PTHR31694:SF26">
    <property type="entry name" value="OS05G0151100 PROTEIN"/>
    <property type="match status" value="1"/>
</dbReference>
<dbReference type="PROSITE" id="PS51318">
    <property type="entry name" value="TAT"/>
    <property type="match status" value="1"/>
</dbReference>